<protein>
    <submittedName>
        <fullName evidence="1">Uncharacterized protein</fullName>
    </submittedName>
</protein>
<gene>
    <name evidence="1" type="ORF">L915_09713</name>
</gene>
<reference evidence="1" key="1">
    <citation type="submission" date="2013-11" db="EMBL/GenBank/DDBJ databases">
        <title>The Genome Sequence of Phytophthora parasitica CJ02B3.</title>
        <authorList>
            <consortium name="The Broad Institute Genomics Platform"/>
            <person name="Russ C."/>
            <person name="Tyler B."/>
            <person name="Panabieres F."/>
            <person name="Shan W."/>
            <person name="Tripathy S."/>
            <person name="Grunwald N."/>
            <person name="Machado M."/>
            <person name="Johnson C.S."/>
            <person name="Arredondo F."/>
            <person name="Hong C."/>
            <person name="Coffey M."/>
            <person name="Young S.K."/>
            <person name="Zeng Q."/>
            <person name="Gargeya S."/>
            <person name="Fitzgerald M."/>
            <person name="Abouelleil A."/>
            <person name="Alvarado L."/>
            <person name="Chapman S.B."/>
            <person name="Gainer-Dewar J."/>
            <person name="Goldberg J."/>
            <person name="Griggs A."/>
            <person name="Gujja S."/>
            <person name="Hansen M."/>
            <person name="Howarth C."/>
            <person name="Imamovic A."/>
            <person name="Ireland A."/>
            <person name="Larimer J."/>
            <person name="McCowan C."/>
            <person name="Murphy C."/>
            <person name="Pearson M."/>
            <person name="Poon T.W."/>
            <person name="Priest M."/>
            <person name="Roberts A."/>
            <person name="Saif S."/>
            <person name="Shea T."/>
            <person name="Sykes S."/>
            <person name="Wortman J."/>
            <person name="Nusbaum C."/>
            <person name="Birren B."/>
        </authorList>
    </citation>
    <scope>NUCLEOTIDE SEQUENCE [LARGE SCALE GENOMIC DNA]</scope>
    <source>
        <strain evidence="1">CJ02B3</strain>
    </source>
</reference>
<dbReference type="EMBL" id="KI686560">
    <property type="protein sequence ID" value="ETK85436.1"/>
    <property type="molecule type" value="Genomic_DNA"/>
</dbReference>
<dbReference type="AlphaFoldDB" id="W2GT31"/>
<dbReference type="Proteomes" id="UP000053236">
    <property type="component" value="Unassembled WGS sequence"/>
</dbReference>
<dbReference type="VEuPathDB" id="FungiDB:PPTG_08915"/>
<accession>W2GT31</accession>
<feature type="non-terminal residue" evidence="1">
    <location>
        <position position="124"/>
    </location>
</feature>
<name>W2GT31_PHYNI</name>
<evidence type="ECO:0000313" key="1">
    <source>
        <dbReference type="EMBL" id="ETK85436.1"/>
    </source>
</evidence>
<sequence>MDLIKGISSDHDLIALAKKLNVHLDAIYESNEIQKPLAKNGSFLILLRKPNQDVGRWTAVYNHEYYDSMGEGPPREYGISKYNELQAQSTQGEYCGKWSMLWLYAKQHNRMDLFKEFKDLNIFV</sequence>
<organism evidence="1">
    <name type="scientific">Phytophthora nicotianae</name>
    <name type="common">Potato buckeye rot agent</name>
    <name type="synonym">Phytophthora parasitica</name>
    <dbReference type="NCBI Taxonomy" id="4792"/>
    <lineage>
        <taxon>Eukaryota</taxon>
        <taxon>Sar</taxon>
        <taxon>Stramenopiles</taxon>
        <taxon>Oomycota</taxon>
        <taxon>Peronosporomycetes</taxon>
        <taxon>Peronosporales</taxon>
        <taxon>Peronosporaceae</taxon>
        <taxon>Phytophthora</taxon>
    </lineage>
</organism>
<proteinExistence type="predicted"/>